<sequence>MKGTVDYLDDAKRCLKVESDYALAKALNIRASTISGYRAGRSHFDETTALKIAVTCGIEPMEVIAAAAYERAKSPDVQSIWMGAWEKFSTGFRWLALPANACGAWIPQV</sequence>
<dbReference type="Gene3D" id="1.10.260.40">
    <property type="entry name" value="lambda repressor-like DNA-binding domains"/>
    <property type="match status" value="1"/>
</dbReference>
<dbReference type="RefSeq" id="WP_035557053.1">
    <property type="nucleotide sequence ID" value="NZ_CADFFP010000050.1"/>
</dbReference>
<gene>
    <name evidence="2" type="ORF">BX591_1524</name>
</gene>
<accession>A0A329B7V7</accession>
<dbReference type="EMBL" id="QLTK01000052">
    <property type="protein sequence ID" value="RAS15822.1"/>
    <property type="molecule type" value="Genomic_DNA"/>
</dbReference>
<protein>
    <submittedName>
        <fullName evidence="2">Helix-turn-helix protein</fullName>
    </submittedName>
</protein>
<feature type="domain" description="HTH cro/C1-type" evidence="1">
    <location>
        <begin position="22"/>
        <end position="64"/>
    </location>
</feature>
<dbReference type="CDD" id="cd00093">
    <property type="entry name" value="HTH_XRE"/>
    <property type="match status" value="1"/>
</dbReference>
<comment type="caution">
    <text evidence="2">The sequence shown here is derived from an EMBL/GenBank/DDBJ whole genome shotgun (WGS) entry which is preliminary data.</text>
</comment>
<evidence type="ECO:0000313" key="2">
    <source>
        <dbReference type="EMBL" id="RAS15822.1"/>
    </source>
</evidence>
<dbReference type="GO" id="GO:0003677">
    <property type="term" value="F:DNA binding"/>
    <property type="evidence" value="ECO:0007669"/>
    <property type="project" value="InterPro"/>
</dbReference>
<dbReference type="AlphaFoldDB" id="A0A329B7V7"/>
<dbReference type="OrthoDB" id="8777496at2"/>
<dbReference type="InterPro" id="IPR010982">
    <property type="entry name" value="Lambda_DNA-bd_dom_sf"/>
</dbReference>
<reference evidence="2 3" key="1">
    <citation type="submission" date="2018-06" db="EMBL/GenBank/DDBJ databases">
        <title>Genomic Encyclopedia of Type Strains, Phase III (KMG-III): the genomes of soil and plant-associated and newly described type strains.</title>
        <authorList>
            <person name="Whitman W."/>
        </authorList>
    </citation>
    <scope>NUCLEOTIDE SEQUENCE [LARGE SCALE GENOMIC DNA]</scope>
    <source>
        <strain evidence="2 3">LMG 23644</strain>
    </source>
</reference>
<proteinExistence type="predicted"/>
<evidence type="ECO:0000313" key="3">
    <source>
        <dbReference type="Proteomes" id="UP000248918"/>
    </source>
</evidence>
<evidence type="ECO:0000259" key="1">
    <source>
        <dbReference type="PROSITE" id="PS50943"/>
    </source>
</evidence>
<dbReference type="Pfam" id="PF01381">
    <property type="entry name" value="HTH_3"/>
    <property type="match status" value="1"/>
</dbReference>
<dbReference type="Proteomes" id="UP000248918">
    <property type="component" value="Unassembled WGS sequence"/>
</dbReference>
<dbReference type="InterPro" id="IPR001387">
    <property type="entry name" value="Cro/C1-type_HTH"/>
</dbReference>
<organism evidence="2 3">
    <name type="scientific">Paraburkholderia bryophila</name>
    <dbReference type="NCBI Taxonomy" id="420952"/>
    <lineage>
        <taxon>Bacteria</taxon>
        <taxon>Pseudomonadati</taxon>
        <taxon>Pseudomonadota</taxon>
        <taxon>Betaproteobacteria</taxon>
        <taxon>Burkholderiales</taxon>
        <taxon>Burkholderiaceae</taxon>
        <taxon>Paraburkholderia</taxon>
    </lineage>
</organism>
<dbReference type="PROSITE" id="PS50943">
    <property type="entry name" value="HTH_CROC1"/>
    <property type="match status" value="1"/>
</dbReference>
<dbReference type="SUPFAM" id="SSF47413">
    <property type="entry name" value="lambda repressor-like DNA-binding domains"/>
    <property type="match status" value="1"/>
</dbReference>
<name>A0A329B7V7_9BURK</name>